<comment type="caution">
    <text evidence="1">The sequence shown here is derived from an EMBL/GenBank/DDBJ whole genome shotgun (WGS) entry which is preliminary data.</text>
</comment>
<evidence type="ECO:0000313" key="1">
    <source>
        <dbReference type="EMBL" id="CAD2189401.1"/>
    </source>
</evidence>
<protein>
    <submittedName>
        <fullName evidence="1">Uncharacterized protein</fullName>
    </submittedName>
</protein>
<organism evidence="1 2">
    <name type="scientific">Meloidogyne enterolobii</name>
    <name type="common">Root-knot nematode worm</name>
    <name type="synonym">Meloidogyne mayaguensis</name>
    <dbReference type="NCBI Taxonomy" id="390850"/>
    <lineage>
        <taxon>Eukaryota</taxon>
        <taxon>Metazoa</taxon>
        <taxon>Ecdysozoa</taxon>
        <taxon>Nematoda</taxon>
        <taxon>Chromadorea</taxon>
        <taxon>Rhabditida</taxon>
        <taxon>Tylenchina</taxon>
        <taxon>Tylenchomorpha</taxon>
        <taxon>Tylenchoidea</taxon>
        <taxon>Meloidogynidae</taxon>
        <taxon>Meloidogyninae</taxon>
        <taxon>Meloidogyne</taxon>
    </lineage>
</organism>
<evidence type="ECO:0000313" key="2">
    <source>
        <dbReference type="Proteomes" id="UP000580250"/>
    </source>
</evidence>
<name>A0A6V7WQT6_MELEN</name>
<reference evidence="1 2" key="1">
    <citation type="submission" date="2020-08" db="EMBL/GenBank/DDBJ databases">
        <authorList>
            <person name="Koutsovoulos G."/>
            <person name="Danchin GJ E."/>
        </authorList>
    </citation>
    <scope>NUCLEOTIDE SEQUENCE [LARGE SCALE GENOMIC DNA]</scope>
</reference>
<sequence length="350" mass="40734">MLCLPAEAILDVFKFLNYEQLCSVKQTNFCLHDFINYFQEELAKEKLCQIYIQYLEQYKHPHKLIKLEGRPLDFTLNEQLEEKFKNGLEKPISVYLPKQDPSKTLVVCVTKVFRNAHHILLQLPTIIKSKEDLKIVYYYLNKLVFNCSFDYGEINEFVFNQELLQLLFGNAKTPKRVYIHCCQIKIMEHTMQNSLQFILNNLSSGNLHTSLRLYQDIIEKYKDILFEILTNGGDNFKEISFEFFNCSVNVVDSINVVLLYENIVEYIATSKDCSKIVSFIELAFRSSTNLKLSEGAEKVEIKQLDGGGECTRYQLANIYYPKLKFSFSTREKPRIRGVGVANVLIGKIKE</sequence>
<dbReference type="InterPro" id="IPR036047">
    <property type="entry name" value="F-box-like_dom_sf"/>
</dbReference>
<dbReference type="AlphaFoldDB" id="A0A6V7WQT6"/>
<dbReference type="SUPFAM" id="SSF81383">
    <property type="entry name" value="F-box domain"/>
    <property type="match status" value="1"/>
</dbReference>
<gene>
    <name evidence="1" type="ORF">MENT_LOCUS42121</name>
</gene>
<proteinExistence type="predicted"/>
<accession>A0A6V7WQT6</accession>
<dbReference type="EMBL" id="CAJEWN010000747">
    <property type="protein sequence ID" value="CAD2189401.1"/>
    <property type="molecule type" value="Genomic_DNA"/>
</dbReference>
<dbReference type="Proteomes" id="UP000580250">
    <property type="component" value="Unassembled WGS sequence"/>
</dbReference>